<feature type="transmembrane region" description="Helical" evidence="1">
    <location>
        <begin position="6"/>
        <end position="24"/>
    </location>
</feature>
<accession>A0A1G8A1C0</accession>
<keyword evidence="1" id="KW-0812">Transmembrane</keyword>
<sequence>MNPGALAVLGGVLLVLVIVVGFVLRSMWKRARTFAGTHQHRLDRARTEIAALRLPEGPRRRAVELRRRLAESVAATDRQLGAAPSALVGATVAEQHRELRRLAADLDAHLRTLQDEPAADRVEAALPEARLWTEQLCEIAAELRTAVREATRATTGEDVRALGTNAADGAAALRAGIDFLQSQVRHQR</sequence>
<protein>
    <submittedName>
        <fullName evidence="2">Uncharacterized protein</fullName>
    </submittedName>
</protein>
<reference evidence="2 3" key="1">
    <citation type="submission" date="2016-10" db="EMBL/GenBank/DDBJ databases">
        <authorList>
            <person name="de Groot N.N."/>
        </authorList>
    </citation>
    <scope>NUCLEOTIDE SEQUENCE [LARGE SCALE GENOMIC DNA]</scope>
    <source>
        <strain evidence="2 3">CGMCC 4.3143</strain>
    </source>
</reference>
<keyword evidence="3" id="KW-1185">Reference proteome</keyword>
<dbReference type="STRING" id="366584.SAMN05216377_119110"/>
<evidence type="ECO:0000313" key="3">
    <source>
        <dbReference type="Proteomes" id="UP000198967"/>
    </source>
</evidence>
<keyword evidence="1" id="KW-1133">Transmembrane helix</keyword>
<organism evidence="2 3">
    <name type="scientific">Pseudonocardia oroxyli</name>
    <dbReference type="NCBI Taxonomy" id="366584"/>
    <lineage>
        <taxon>Bacteria</taxon>
        <taxon>Bacillati</taxon>
        <taxon>Actinomycetota</taxon>
        <taxon>Actinomycetes</taxon>
        <taxon>Pseudonocardiales</taxon>
        <taxon>Pseudonocardiaceae</taxon>
        <taxon>Pseudonocardia</taxon>
    </lineage>
</organism>
<dbReference type="AlphaFoldDB" id="A0A1G8A1C0"/>
<name>A0A1G8A1C0_PSEOR</name>
<evidence type="ECO:0000313" key="2">
    <source>
        <dbReference type="EMBL" id="SDH14617.1"/>
    </source>
</evidence>
<proteinExistence type="predicted"/>
<dbReference type="EMBL" id="FNBE01000019">
    <property type="protein sequence ID" value="SDH14617.1"/>
    <property type="molecule type" value="Genomic_DNA"/>
</dbReference>
<dbReference type="Proteomes" id="UP000198967">
    <property type="component" value="Unassembled WGS sequence"/>
</dbReference>
<gene>
    <name evidence="2" type="ORF">SAMN05216377_119110</name>
</gene>
<evidence type="ECO:0000256" key="1">
    <source>
        <dbReference type="SAM" id="Phobius"/>
    </source>
</evidence>
<keyword evidence="1" id="KW-0472">Membrane</keyword>